<dbReference type="EMBL" id="SNYM01000003">
    <property type="protein sequence ID" value="TDQ49724.1"/>
    <property type="molecule type" value="Genomic_DNA"/>
</dbReference>
<reference evidence="3 4" key="1">
    <citation type="submission" date="2019-03" db="EMBL/GenBank/DDBJ databases">
        <title>Genomic Encyclopedia of Type Strains, Phase IV (KMG-IV): sequencing the most valuable type-strain genomes for metagenomic binning, comparative biology and taxonomic classification.</title>
        <authorList>
            <person name="Goeker M."/>
        </authorList>
    </citation>
    <scope>NUCLEOTIDE SEQUENCE [LARGE SCALE GENOMIC DNA]</scope>
    <source>
        <strain evidence="3 4">DSM 103792</strain>
    </source>
</reference>
<feature type="compositionally biased region" description="Acidic residues" evidence="1">
    <location>
        <begin position="160"/>
        <end position="170"/>
    </location>
</feature>
<dbReference type="Proteomes" id="UP000295375">
    <property type="component" value="Unassembled WGS sequence"/>
</dbReference>
<gene>
    <name evidence="3" type="ORF">EV696_10393</name>
</gene>
<protein>
    <submittedName>
        <fullName evidence="3">Uncharacterized protein</fullName>
    </submittedName>
</protein>
<dbReference type="RefSeq" id="WP_133588287.1">
    <property type="nucleotide sequence ID" value="NZ_CP037953.1"/>
</dbReference>
<comment type="caution">
    <text evidence="3">The sequence shown here is derived from an EMBL/GenBank/DDBJ whole genome shotgun (WGS) entry which is preliminary data.</text>
</comment>
<keyword evidence="2" id="KW-0732">Signal</keyword>
<evidence type="ECO:0000256" key="1">
    <source>
        <dbReference type="SAM" id="MobiDB-lite"/>
    </source>
</evidence>
<feature type="region of interest" description="Disordered" evidence="1">
    <location>
        <begin position="143"/>
        <end position="170"/>
    </location>
</feature>
<name>A0A4R6V138_9GAMM</name>
<feature type="chain" id="PRO_5020281152" evidence="2">
    <location>
        <begin position="20"/>
        <end position="170"/>
    </location>
</feature>
<proteinExistence type="predicted"/>
<accession>A0A4R6V138</accession>
<evidence type="ECO:0000313" key="3">
    <source>
        <dbReference type="EMBL" id="TDQ49724.1"/>
    </source>
</evidence>
<sequence length="170" mass="19149">MKRVLLLMLAIGGSLSVFADSRLTRFDDPIPLAHYVVDARAVIVAGMNKHGWVIHAETDNYIEALLDKPANQVLLRIGFDNRQITFVRISDVSTDCGKRNGKWPKSCPVDEDDMDRWRNNLRKAILKHIEQLARYDALQRYMESTGKAPRRSPELAPEANDSDSAAESEG</sequence>
<evidence type="ECO:0000313" key="4">
    <source>
        <dbReference type="Proteomes" id="UP000295375"/>
    </source>
</evidence>
<feature type="signal peptide" evidence="2">
    <location>
        <begin position="1"/>
        <end position="19"/>
    </location>
</feature>
<organism evidence="3 4">
    <name type="scientific">Permianibacter aggregans</name>
    <dbReference type="NCBI Taxonomy" id="1510150"/>
    <lineage>
        <taxon>Bacteria</taxon>
        <taxon>Pseudomonadati</taxon>
        <taxon>Pseudomonadota</taxon>
        <taxon>Gammaproteobacteria</taxon>
        <taxon>Pseudomonadales</taxon>
        <taxon>Pseudomonadaceae</taxon>
        <taxon>Permianibacter</taxon>
    </lineage>
</organism>
<keyword evidence="4" id="KW-1185">Reference proteome</keyword>
<dbReference type="AlphaFoldDB" id="A0A4R6V138"/>
<evidence type="ECO:0000256" key="2">
    <source>
        <dbReference type="SAM" id="SignalP"/>
    </source>
</evidence>